<dbReference type="Gene3D" id="3.40.50.720">
    <property type="entry name" value="NAD(P)-binding Rossmann-like Domain"/>
    <property type="match status" value="1"/>
</dbReference>
<dbReference type="CDD" id="cd24146">
    <property type="entry name" value="nat-AmDH_N_like"/>
    <property type="match status" value="1"/>
</dbReference>
<organism evidence="5 6">
    <name type="scientific">Sphingomonas colocasiae</name>
    <dbReference type="NCBI Taxonomy" id="1848973"/>
    <lineage>
        <taxon>Bacteria</taxon>
        <taxon>Pseudomonadati</taxon>
        <taxon>Pseudomonadota</taxon>
        <taxon>Alphaproteobacteria</taxon>
        <taxon>Sphingomonadales</taxon>
        <taxon>Sphingomonadaceae</taxon>
        <taxon>Sphingomonas</taxon>
    </lineage>
</organism>
<proteinExistence type="predicted"/>
<feature type="domain" description="2,4-diaminopentanoate dehydrogenase C-terminal" evidence="4">
    <location>
        <begin position="142"/>
        <end position="335"/>
    </location>
</feature>
<evidence type="ECO:0000259" key="4">
    <source>
        <dbReference type="Pfam" id="PF19328"/>
    </source>
</evidence>
<dbReference type="InterPro" id="IPR045760">
    <property type="entry name" value="DAP_DH_C"/>
</dbReference>
<comment type="caution">
    <text evidence="5">The sequence shown here is derived from an EMBL/GenBank/DDBJ whole genome shotgun (WGS) entry which is preliminary data.</text>
</comment>
<gene>
    <name evidence="5" type="ORF">K7G82_18925</name>
</gene>
<dbReference type="RefSeq" id="WP_222991498.1">
    <property type="nucleotide sequence ID" value="NZ_JAINVV010000009.1"/>
</dbReference>
<reference evidence="5 6" key="1">
    <citation type="submission" date="2021-08" db="EMBL/GenBank/DDBJ databases">
        <authorList>
            <person name="Tuo L."/>
        </authorList>
    </citation>
    <scope>NUCLEOTIDE SEQUENCE [LARGE SCALE GENOMIC DNA]</scope>
    <source>
        <strain evidence="5 6">JCM 31229</strain>
    </source>
</reference>
<name>A0ABS7PT88_9SPHN</name>
<keyword evidence="6" id="KW-1185">Reference proteome</keyword>
<accession>A0ABS7PT88</accession>
<dbReference type="InterPro" id="IPR000846">
    <property type="entry name" value="DapB_N"/>
</dbReference>
<evidence type="ECO:0000256" key="1">
    <source>
        <dbReference type="ARBA" id="ARBA00022857"/>
    </source>
</evidence>
<feature type="domain" description="Dihydrodipicolinate reductase N-terminal" evidence="3">
    <location>
        <begin position="9"/>
        <end position="74"/>
    </location>
</feature>
<sequence>MAIKVIQWATGAIGKTCLRQIIDHPDLELAGLFVYSEHKVGKDAGEIARRGETGIMATNSVDEIVATEADVVLHLPLNPSESYDEHDEIIKRLLRSGKSVISTIAHTYPLAEGDAYAQGFEEACREGNSVLFGTGINPGFIGERLSVLLTSVCTQVDSVEVTEIYDCSDVLSPGFIFDLMGVGKPVEEIASGPRVQKVFKHIFGEVVGFVGNAMQVEFDEVVADHEFGVADRDIVLPVGVVKAGGVVNFRWRFRGMKDGKPFFTIQMLWLLDRSMPGWDHDDGWEIEIKGAPGLKARIDLVEPEGMPDRSKAMQYCVAGPVIRAIPEVMRARPGILIAPSFAAYSPRMTA</sequence>
<evidence type="ECO:0000259" key="3">
    <source>
        <dbReference type="Pfam" id="PF01113"/>
    </source>
</evidence>
<dbReference type="SUPFAM" id="SSF51735">
    <property type="entry name" value="NAD(P)-binding Rossmann-fold domains"/>
    <property type="match status" value="1"/>
</dbReference>
<dbReference type="Pfam" id="PF19328">
    <property type="entry name" value="DAP_DH_C"/>
    <property type="match status" value="1"/>
</dbReference>
<evidence type="ECO:0000256" key="2">
    <source>
        <dbReference type="ARBA" id="ARBA00023002"/>
    </source>
</evidence>
<evidence type="ECO:0008006" key="7">
    <source>
        <dbReference type="Google" id="ProtNLM"/>
    </source>
</evidence>
<evidence type="ECO:0000313" key="6">
    <source>
        <dbReference type="Proteomes" id="UP000706039"/>
    </source>
</evidence>
<keyword evidence="1" id="KW-0521">NADP</keyword>
<dbReference type="InterPro" id="IPR036291">
    <property type="entry name" value="NAD(P)-bd_dom_sf"/>
</dbReference>
<protein>
    <recommendedName>
        <fullName evidence="7">Dihydrodipicolinate reductase</fullName>
    </recommendedName>
</protein>
<dbReference type="Pfam" id="PF01113">
    <property type="entry name" value="DapB_N"/>
    <property type="match status" value="1"/>
</dbReference>
<dbReference type="EMBL" id="JAINVV010000009">
    <property type="protein sequence ID" value="MBY8824386.1"/>
    <property type="molecule type" value="Genomic_DNA"/>
</dbReference>
<dbReference type="Proteomes" id="UP000706039">
    <property type="component" value="Unassembled WGS sequence"/>
</dbReference>
<keyword evidence="2" id="KW-0560">Oxidoreductase</keyword>
<evidence type="ECO:0000313" key="5">
    <source>
        <dbReference type="EMBL" id="MBY8824386.1"/>
    </source>
</evidence>